<dbReference type="Gene3D" id="1.25.40.10">
    <property type="entry name" value="Tetratricopeptide repeat domain"/>
    <property type="match status" value="2"/>
</dbReference>
<organism evidence="2 3">
    <name type="scientific">Pyrococcus kukulkanii</name>
    <dbReference type="NCBI Taxonomy" id="1609559"/>
    <lineage>
        <taxon>Archaea</taxon>
        <taxon>Methanobacteriati</taxon>
        <taxon>Methanobacteriota</taxon>
        <taxon>Thermococci</taxon>
        <taxon>Thermococcales</taxon>
        <taxon>Thermococcaceae</taxon>
        <taxon>Pyrococcus</taxon>
    </lineage>
</organism>
<proteinExistence type="predicted"/>
<feature type="coiled-coil region" evidence="1">
    <location>
        <begin position="96"/>
        <end position="143"/>
    </location>
</feature>
<dbReference type="EMBL" id="CP010835">
    <property type="protein sequence ID" value="AMM53836.1"/>
    <property type="molecule type" value="Genomic_DNA"/>
</dbReference>
<evidence type="ECO:0000313" key="3">
    <source>
        <dbReference type="Proteomes" id="UP000070587"/>
    </source>
</evidence>
<dbReference type="AlphaFoldDB" id="A0A127BB02"/>
<dbReference type="PATRIC" id="fig|1609559.3.peg.954"/>
<evidence type="ECO:0008006" key="4">
    <source>
        <dbReference type="Google" id="ProtNLM"/>
    </source>
</evidence>
<dbReference type="RefSeq" id="WP_068321597.1">
    <property type="nucleotide sequence ID" value="NZ_CP010835.1"/>
</dbReference>
<reference evidence="2 3" key="2">
    <citation type="journal article" date="2016" name="Int. J. Syst. Evol. Microbiol.">
        <title>Pyrococcus kukulkanii sp. nov., a hyperthermophilic, piezophilic archaeon isolated from a deep-sea hydrothermal vent.</title>
        <authorList>
            <person name="Callac N."/>
            <person name="Oger P."/>
            <person name="Lesongeur F."/>
            <person name="Rattray J.E."/>
            <person name="Vannier P."/>
            <person name="Michoud G."/>
            <person name="Beauverger M."/>
            <person name="Gayet N."/>
            <person name="Rouxel O."/>
            <person name="Jebbar M."/>
            <person name="Godfroy A."/>
        </authorList>
    </citation>
    <scope>NUCLEOTIDE SEQUENCE [LARGE SCALE GENOMIC DNA]</scope>
    <source>
        <strain evidence="2 3">NCB100</strain>
    </source>
</reference>
<evidence type="ECO:0000313" key="2">
    <source>
        <dbReference type="EMBL" id="AMM53836.1"/>
    </source>
</evidence>
<dbReference type="GeneID" id="28491085"/>
<dbReference type="InterPro" id="IPR011990">
    <property type="entry name" value="TPR-like_helical_dom_sf"/>
</dbReference>
<dbReference type="Proteomes" id="UP000070587">
    <property type="component" value="Chromosome"/>
</dbReference>
<reference evidence="3" key="1">
    <citation type="submission" date="2015-02" db="EMBL/GenBank/DDBJ databases">
        <title>Pyrococcus kukulkanii sp. nov., a novel hyperthermophilic archaeon isolated from a deep-sea hydrothermal vent at the Guaymas Basin.</title>
        <authorList>
            <person name="Oger P.M."/>
            <person name="Callac N."/>
            <person name="Jebbar M."/>
            <person name="Godfroy A."/>
        </authorList>
    </citation>
    <scope>NUCLEOTIDE SEQUENCE [LARGE SCALE GENOMIC DNA]</scope>
    <source>
        <strain evidence="3">NCB100</strain>
    </source>
</reference>
<accession>A0A127BB02</accession>
<sequence length="432" mass="49345">MVIEEAIESVSSIPDPYMRIVTYGRIGVFLARANDPRYEKVFKLAFEELSKIEDPYLLLRGLLVIGYSTSLAGFKSSKKAFREVMINSEMLPPELRDAIRAEAVEYLLLLRELEEALFYALEIKNKKIKNEKLLKILEKALDELGGEKINVIYKKRKIELILEAITDEPYRSEAIVKAIRPLLSVGDYRRVIELVQEIKSKPWLRQALTEILMYLKQEKGEGVEDLIGFSKELSKRVREDIREDIAYIFAIHGFIDHSIDIIKEISNPEFVLKEIFEALFIRDKGKFKEFLAKLPEHLLKYLKKDILKILNEGDEGLKEIVDILTQKEVSDDILVGAVKYYLSISDLQNAMKVMSNLRTEKARSIALGFLAHYLIKVGNIGDAVDVVLSIKDRGLASRLASEILVKVVEGSLREVPESIQEERGTGERTISL</sequence>
<gene>
    <name evidence="2" type="ORF">TQ32_04580</name>
</gene>
<dbReference type="STRING" id="1609559.TQ32_04580"/>
<protein>
    <recommendedName>
        <fullName evidence="4">Prenyltransferase</fullName>
    </recommendedName>
</protein>
<keyword evidence="1" id="KW-0175">Coiled coil</keyword>
<dbReference type="KEGG" id="pyc:TQ32_04580"/>
<dbReference type="OrthoDB" id="86097at2157"/>
<name>A0A127BB02_9EURY</name>
<evidence type="ECO:0000256" key="1">
    <source>
        <dbReference type="SAM" id="Coils"/>
    </source>
</evidence>